<accession>A0A564ZLM0</accession>
<keyword evidence="2" id="KW-1185">Reference proteome</keyword>
<evidence type="ECO:0000313" key="2">
    <source>
        <dbReference type="Proteomes" id="UP000334340"/>
    </source>
</evidence>
<evidence type="ECO:0000313" key="1">
    <source>
        <dbReference type="EMBL" id="VUZ86231.1"/>
    </source>
</evidence>
<reference evidence="1 2" key="1">
    <citation type="submission" date="2019-07" db="EMBL/GenBank/DDBJ databases">
        <authorList>
            <person name="Cremers G."/>
        </authorList>
    </citation>
    <scope>NUCLEOTIDE SEQUENCE [LARGE SCALE GENOMIC DNA]</scope>
</reference>
<protein>
    <recommendedName>
        <fullName evidence="3">HNH endonuclease 5 domain-containing protein</fullName>
    </recommendedName>
</protein>
<proteinExistence type="predicted"/>
<gene>
    <name evidence="1" type="ORF">MELA_02631</name>
</gene>
<dbReference type="Proteomes" id="UP000334340">
    <property type="component" value="Unassembled WGS sequence"/>
</dbReference>
<sequence length="272" mass="30723">MTKSRKRLCVWCLKEGRKSKEHIVPEVLGCPPGLVLNRGEVCADCNSTVLSPLDDVLGESFDFLRVWARVPGKKKKPPRMTGRTNLRASVTRRGHVDLHLNLEQHAVESGTFGTIPAASGSHRDVAGSFERIGPLARTRMNFTIGGHPDFSRAIHKVAFEWLVKLTSWDAALESRFDPIRDYVIKELGHREVLVMVPEDWRYCHEFPKRIWHDEEDSPCVDFILCGLPFCVALGPDQRAIDKIKQEAFRQYGPSGWAYLPVKVEPCSANADH</sequence>
<dbReference type="AlphaFoldDB" id="A0A564ZLM0"/>
<name>A0A564ZLM0_9BACT</name>
<dbReference type="EMBL" id="CABIKM010000048">
    <property type="protein sequence ID" value="VUZ86231.1"/>
    <property type="molecule type" value="Genomic_DNA"/>
</dbReference>
<organism evidence="1 2">
    <name type="scientific">Candidatus Methylomirabilis lanthanidiphila</name>
    <dbReference type="NCBI Taxonomy" id="2211376"/>
    <lineage>
        <taxon>Bacteria</taxon>
        <taxon>Candidatus Methylomirabilota</taxon>
        <taxon>Candidatus Methylomirabilia</taxon>
        <taxon>Candidatus Methylomirabilales</taxon>
        <taxon>Candidatus Methylomirabilaceae</taxon>
        <taxon>Candidatus Methylomirabilis</taxon>
    </lineage>
</organism>
<evidence type="ECO:0008006" key="3">
    <source>
        <dbReference type="Google" id="ProtNLM"/>
    </source>
</evidence>